<evidence type="ECO:0000313" key="1">
    <source>
        <dbReference type="EMBL" id="KIP01641.1"/>
    </source>
</evidence>
<dbReference type="Gene3D" id="1.20.1720.10">
    <property type="entry name" value="Multidrug resistance protein D"/>
    <property type="match status" value="1"/>
</dbReference>
<protein>
    <recommendedName>
        <fullName evidence="3">Major facilitator superfamily (MFS) profile domain-containing protein</fullName>
    </recommendedName>
</protein>
<dbReference type="STRING" id="745531.A0A0C3RPV7"/>
<keyword evidence="2" id="KW-1185">Reference proteome</keyword>
<name>A0A0C3RPV7_PHLG1</name>
<dbReference type="EMBL" id="KN840756">
    <property type="protein sequence ID" value="KIP01641.1"/>
    <property type="molecule type" value="Genomic_DNA"/>
</dbReference>
<proteinExistence type="predicted"/>
<reference evidence="1 2" key="1">
    <citation type="journal article" date="2014" name="PLoS Genet.">
        <title>Analysis of the Phlebiopsis gigantea genome, transcriptome and secretome provides insight into its pioneer colonization strategies of wood.</title>
        <authorList>
            <person name="Hori C."/>
            <person name="Ishida T."/>
            <person name="Igarashi K."/>
            <person name="Samejima M."/>
            <person name="Suzuki H."/>
            <person name="Master E."/>
            <person name="Ferreira P."/>
            <person name="Ruiz-Duenas F.J."/>
            <person name="Held B."/>
            <person name="Canessa P."/>
            <person name="Larrondo L.F."/>
            <person name="Schmoll M."/>
            <person name="Druzhinina I.S."/>
            <person name="Kubicek C.P."/>
            <person name="Gaskell J.A."/>
            <person name="Kersten P."/>
            <person name="St John F."/>
            <person name="Glasner J."/>
            <person name="Sabat G."/>
            <person name="Splinter BonDurant S."/>
            <person name="Syed K."/>
            <person name="Yadav J."/>
            <person name="Mgbeahuruike A.C."/>
            <person name="Kovalchuk A."/>
            <person name="Asiegbu F.O."/>
            <person name="Lackner G."/>
            <person name="Hoffmeister D."/>
            <person name="Rencoret J."/>
            <person name="Gutierrez A."/>
            <person name="Sun H."/>
            <person name="Lindquist E."/>
            <person name="Barry K."/>
            <person name="Riley R."/>
            <person name="Grigoriev I.V."/>
            <person name="Henrissat B."/>
            <person name="Kues U."/>
            <person name="Berka R.M."/>
            <person name="Martinez A.T."/>
            <person name="Covert S.F."/>
            <person name="Blanchette R.A."/>
            <person name="Cullen D."/>
        </authorList>
    </citation>
    <scope>NUCLEOTIDE SEQUENCE [LARGE SCALE GENOMIC DNA]</scope>
    <source>
        <strain evidence="1 2">11061_1 CR5-6</strain>
    </source>
</reference>
<accession>A0A0C3RPV7</accession>
<evidence type="ECO:0000313" key="2">
    <source>
        <dbReference type="Proteomes" id="UP000053257"/>
    </source>
</evidence>
<organism evidence="1 2">
    <name type="scientific">Phlebiopsis gigantea (strain 11061_1 CR5-6)</name>
    <name type="common">White-rot fungus</name>
    <name type="synonym">Peniophora gigantea</name>
    <dbReference type="NCBI Taxonomy" id="745531"/>
    <lineage>
        <taxon>Eukaryota</taxon>
        <taxon>Fungi</taxon>
        <taxon>Dikarya</taxon>
        <taxon>Basidiomycota</taxon>
        <taxon>Agaricomycotina</taxon>
        <taxon>Agaricomycetes</taxon>
        <taxon>Polyporales</taxon>
        <taxon>Phanerochaetaceae</taxon>
        <taxon>Phlebiopsis</taxon>
    </lineage>
</organism>
<dbReference type="Proteomes" id="UP000053257">
    <property type="component" value="Unassembled WGS sequence"/>
</dbReference>
<dbReference type="InterPro" id="IPR036259">
    <property type="entry name" value="MFS_trans_sf"/>
</dbReference>
<dbReference type="AlphaFoldDB" id="A0A0C3RPV7"/>
<dbReference type="OrthoDB" id="9986881at2759"/>
<dbReference type="SUPFAM" id="SSF103473">
    <property type="entry name" value="MFS general substrate transporter"/>
    <property type="match status" value="1"/>
</dbReference>
<dbReference type="HOGENOM" id="CLU_2644753_0_0_1"/>
<evidence type="ECO:0008006" key="3">
    <source>
        <dbReference type="Google" id="ProtNLM"/>
    </source>
</evidence>
<gene>
    <name evidence="1" type="ORF">PHLGIDRAFT_80302</name>
</gene>
<sequence>VAAPTLSPFVGGHCIGPPVWGPVPENHGRKLPLLVSCSVYIGCALSKSTALVLVFRVLSGNVLSLGGRRRAPLSLLL</sequence>
<feature type="non-terminal residue" evidence="1">
    <location>
        <position position="1"/>
    </location>
</feature>